<accession>I3SGM2</accession>
<dbReference type="EMBL" id="BT139619">
    <property type="protein sequence ID" value="AFK39414.1"/>
    <property type="molecule type" value="mRNA"/>
</dbReference>
<organism evidence="1">
    <name type="scientific">Medicago truncatula</name>
    <name type="common">Barrel medic</name>
    <name type="synonym">Medicago tribuloides</name>
    <dbReference type="NCBI Taxonomy" id="3880"/>
    <lineage>
        <taxon>Eukaryota</taxon>
        <taxon>Viridiplantae</taxon>
        <taxon>Streptophyta</taxon>
        <taxon>Embryophyta</taxon>
        <taxon>Tracheophyta</taxon>
        <taxon>Spermatophyta</taxon>
        <taxon>Magnoliopsida</taxon>
        <taxon>eudicotyledons</taxon>
        <taxon>Gunneridae</taxon>
        <taxon>Pentapetalae</taxon>
        <taxon>rosids</taxon>
        <taxon>fabids</taxon>
        <taxon>Fabales</taxon>
        <taxon>Fabaceae</taxon>
        <taxon>Papilionoideae</taxon>
        <taxon>50 kb inversion clade</taxon>
        <taxon>NPAAA clade</taxon>
        <taxon>Hologalegina</taxon>
        <taxon>IRL clade</taxon>
        <taxon>Trifolieae</taxon>
        <taxon>Medicago</taxon>
    </lineage>
</organism>
<sequence>MFTAQVHLWKKLSFVSIFSNLNSLKISVTPLNYSRVHLEE</sequence>
<protein>
    <submittedName>
        <fullName evidence="1">Uncharacterized protein</fullName>
    </submittedName>
</protein>
<evidence type="ECO:0000313" key="1">
    <source>
        <dbReference type="EMBL" id="AFK39414.1"/>
    </source>
</evidence>
<name>I3SGM2_MEDTR</name>
<reference evidence="1" key="1">
    <citation type="submission" date="2012-05" db="EMBL/GenBank/DDBJ databases">
        <authorList>
            <person name="Krishnakumar V."/>
            <person name="Cheung F."/>
            <person name="Xiao Y."/>
            <person name="Chan A."/>
            <person name="Moskal W.A."/>
            <person name="Town C.D."/>
        </authorList>
    </citation>
    <scope>NUCLEOTIDE SEQUENCE</scope>
</reference>
<proteinExistence type="evidence at transcript level"/>
<dbReference type="AlphaFoldDB" id="I3SGM2"/>